<comment type="caution">
    <text evidence="2">The sequence shown here is derived from an EMBL/GenBank/DDBJ whole genome shotgun (WGS) entry which is preliminary data.</text>
</comment>
<dbReference type="Pfam" id="PF01610">
    <property type="entry name" value="DDE_Tnp_ISL3"/>
    <property type="match status" value="1"/>
</dbReference>
<sequence length="185" mass="20337">MSDLGILAHFRWLLGTNLVEGTYNKIKVIKRVTYGYRDDAYFLLRIRAASQSWVKNYKKSPASAGPQTSVAVTRSTLLRPRLVVGATVWIALRWLVRIYSPGLPVVGVVISLGAVVVQLGGVRIATVVRLDVGTVRAIVPLHRMALSRNSKRARQSDTSGKGEQQLFHFVLLGWGISPHSLVPPA</sequence>
<feature type="domain" description="Transposase IS204/IS1001/IS1096/IS1165 DDE" evidence="1">
    <location>
        <begin position="5"/>
        <end position="46"/>
    </location>
</feature>
<evidence type="ECO:0000313" key="4">
    <source>
        <dbReference type="Proteomes" id="UP001214521"/>
    </source>
</evidence>
<accession>A0AAI9C9K2</accession>
<evidence type="ECO:0000313" key="2">
    <source>
        <dbReference type="EMBL" id="EKT4440586.1"/>
    </source>
</evidence>
<dbReference type="InterPro" id="IPR002560">
    <property type="entry name" value="Transposase_DDE"/>
</dbReference>
<organism evidence="2 4">
    <name type="scientific">Stenotrophomonas maltophilia</name>
    <name type="common">Pseudomonas maltophilia</name>
    <name type="synonym">Xanthomonas maltophilia</name>
    <dbReference type="NCBI Taxonomy" id="40324"/>
    <lineage>
        <taxon>Bacteria</taxon>
        <taxon>Pseudomonadati</taxon>
        <taxon>Pseudomonadota</taxon>
        <taxon>Gammaproteobacteria</taxon>
        <taxon>Lysobacterales</taxon>
        <taxon>Lysobacteraceae</taxon>
        <taxon>Stenotrophomonas</taxon>
        <taxon>Stenotrophomonas maltophilia group</taxon>
    </lineage>
</organism>
<dbReference type="Proteomes" id="UP001214521">
    <property type="component" value="Unassembled WGS sequence"/>
</dbReference>
<protein>
    <submittedName>
        <fullName evidence="2">Transposase</fullName>
    </submittedName>
</protein>
<name>A0AAI9C9K2_STEMA</name>
<gene>
    <name evidence="2" type="ORF">QEK83_001213</name>
    <name evidence="3" type="ORF">REH87_001495</name>
</gene>
<dbReference type="EMBL" id="ABLTIR010000022">
    <property type="protein sequence ID" value="EKZ1926500.1"/>
    <property type="molecule type" value="Genomic_DNA"/>
</dbReference>
<dbReference type="AlphaFoldDB" id="A0AAI9C9K2"/>
<evidence type="ECO:0000313" key="3">
    <source>
        <dbReference type="EMBL" id="EKZ1926500.1"/>
    </source>
</evidence>
<proteinExistence type="predicted"/>
<evidence type="ECO:0000259" key="1">
    <source>
        <dbReference type="Pfam" id="PF01610"/>
    </source>
</evidence>
<dbReference type="EMBL" id="ABLOMU010000009">
    <property type="protein sequence ID" value="EKT4440586.1"/>
    <property type="molecule type" value="Genomic_DNA"/>
</dbReference>
<dbReference type="Proteomes" id="UP001225498">
    <property type="component" value="Unassembled WGS sequence"/>
</dbReference>
<reference evidence="2" key="1">
    <citation type="submission" date="2022-07" db="EMBL/GenBank/DDBJ databases">
        <authorList>
            <consortium name="Clinical and Environmental Microbiology Branch: Whole genome sequencing antimicrobial resistance pathogens in the healthcare setting"/>
        </authorList>
    </citation>
    <scope>NUCLEOTIDE SEQUENCE</scope>
    <source>
        <strain evidence="3">2023CJ-00293</strain>
        <strain evidence="2">Stenotrophomonas_maltophilia_2021CK-00905</strain>
    </source>
</reference>